<dbReference type="Proteomes" id="UP000324326">
    <property type="component" value="Unassembled WGS sequence"/>
</dbReference>
<evidence type="ECO:0000259" key="1">
    <source>
        <dbReference type="Pfam" id="PF08281"/>
    </source>
</evidence>
<dbReference type="InterPro" id="IPR013249">
    <property type="entry name" value="RNA_pol_sigma70_r4_t2"/>
</dbReference>
<dbReference type="Pfam" id="PF08281">
    <property type="entry name" value="Sigma70_r4_2"/>
    <property type="match status" value="1"/>
</dbReference>
<dbReference type="SUPFAM" id="SSF88659">
    <property type="entry name" value="Sigma3 and sigma4 domains of RNA polymerase sigma factors"/>
    <property type="match status" value="1"/>
</dbReference>
<proteinExistence type="predicted"/>
<dbReference type="EMBL" id="QSND01000007">
    <property type="protein sequence ID" value="KAA6446963.1"/>
    <property type="molecule type" value="Genomic_DNA"/>
</dbReference>
<dbReference type="Gene3D" id="1.20.140.160">
    <property type="match status" value="1"/>
</dbReference>
<dbReference type="GO" id="GO:0003677">
    <property type="term" value="F:DNA binding"/>
    <property type="evidence" value="ECO:0007669"/>
    <property type="project" value="InterPro"/>
</dbReference>
<dbReference type="RefSeq" id="WP_150150022.1">
    <property type="nucleotide sequence ID" value="NZ_QSND01000007.1"/>
</dbReference>
<dbReference type="NCBIfam" id="TIGR02937">
    <property type="entry name" value="sigma70-ECF"/>
    <property type="match status" value="1"/>
</dbReference>
<evidence type="ECO:0000313" key="2">
    <source>
        <dbReference type="EMBL" id="KAA6446963.1"/>
    </source>
</evidence>
<dbReference type="InterPro" id="IPR014284">
    <property type="entry name" value="RNA_pol_sigma-70_dom"/>
</dbReference>
<reference evidence="2 3" key="1">
    <citation type="submission" date="2018-08" db="EMBL/GenBank/DDBJ databases">
        <title>Bacillus phenotypic plasticity.</title>
        <authorList>
            <person name="Hurtado E."/>
        </authorList>
    </citation>
    <scope>NUCLEOTIDE SEQUENCE [LARGE SCALE GENOMIC DNA]</scope>
    <source>
        <strain evidence="2 3">427</strain>
    </source>
</reference>
<dbReference type="GO" id="GO:0016987">
    <property type="term" value="F:sigma factor activity"/>
    <property type="evidence" value="ECO:0007669"/>
    <property type="project" value="InterPro"/>
</dbReference>
<comment type="caution">
    <text evidence="2">The sequence shown here is derived from an EMBL/GenBank/DDBJ whole genome shotgun (WGS) entry which is preliminary data.</text>
</comment>
<organism evidence="2 3">
    <name type="scientific">Bacillus swezeyi</name>
    <dbReference type="NCBI Taxonomy" id="1925020"/>
    <lineage>
        <taxon>Bacteria</taxon>
        <taxon>Bacillati</taxon>
        <taxon>Bacillota</taxon>
        <taxon>Bacilli</taxon>
        <taxon>Bacillales</taxon>
        <taxon>Bacillaceae</taxon>
        <taxon>Bacillus</taxon>
    </lineage>
</organism>
<evidence type="ECO:0000313" key="3">
    <source>
        <dbReference type="Proteomes" id="UP000324326"/>
    </source>
</evidence>
<gene>
    <name evidence="2" type="ORF">DX927_23230</name>
</gene>
<dbReference type="AlphaFoldDB" id="A0A5M8RIS4"/>
<dbReference type="InterPro" id="IPR013324">
    <property type="entry name" value="RNA_pol_sigma_r3/r4-like"/>
</dbReference>
<feature type="domain" description="RNA polymerase sigma factor 70 region 4 type 2" evidence="1">
    <location>
        <begin position="141"/>
        <end position="193"/>
    </location>
</feature>
<dbReference type="GO" id="GO:0006352">
    <property type="term" value="P:DNA-templated transcription initiation"/>
    <property type="evidence" value="ECO:0007669"/>
    <property type="project" value="InterPro"/>
</dbReference>
<accession>A0A5M8RIS4</accession>
<name>A0A5M8RIS4_9BACI</name>
<protein>
    <submittedName>
        <fullName evidence="2">Sigma-70 family RNA polymerase sigma factor</fullName>
    </submittedName>
</protein>
<sequence length="201" mass="23803">MIHDESFCRSKLEEYQSKHPQFCSHYLFKSFIRKPKNKEILIQTILHPSAENKKALDQAFKKHHFYIKFLSYLSKTLYFNAVRFDQKRRKKHNRDLLILDAPVKSDENAQPLIEQLHDNEQDVESSLFSRSSTIDEHLSSESLLRGFNTLTPTQKEILTLYYLHSYTDSEIAKLQNKSQQSVFKTRKRALTKLRKQIKGVK</sequence>